<dbReference type="InterPro" id="IPR029058">
    <property type="entry name" value="AB_hydrolase_fold"/>
</dbReference>
<gene>
    <name evidence="2" type="ORF">ACFFSA_04190</name>
</gene>
<dbReference type="Gene3D" id="3.40.50.1820">
    <property type="entry name" value="alpha/beta hydrolase"/>
    <property type="match status" value="1"/>
</dbReference>
<keyword evidence="3" id="KW-1185">Reference proteome</keyword>
<feature type="domain" description="AB hydrolase-1" evidence="1">
    <location>
        <begin position="24"/>
        <end position="257"/>
    </location>
</feature>
<dbReference type="PANTHER" id="PTHR43194">
    <property type="entry name" value="HYDROLASE ALPHA/BETA FOLD FAMILY"/>
    <property type="match status" value="1"/>
</dbReference>
<reference evidence="2 3" key="1">
    <citation type="submission" date="2024-09" db="EMBL/GenBank/DDBJ databases">
        <authorList>
            <person name="Sun Q."/>
            <person name="Mori K."/>
        </authorList>
    </citation>
    <scope>NUCLEOTIDE SEQUENCE [LARGE SCALE GENOMIC DNA]</scope>
    <source>
        <strain evidence="2 3">JCM 3143</strain>
    </source>
</reference>
<dbReference type="Proteomes" id="UP001589532">
    <property type="component" value="Unassembled WGS sequence"/>
</dbReference>
<dbReference type="PANTHER" id="PTHR43194:SF2">
    <property type="entry name" value="PEROXISOMAL MEMBRANE PROTEIN LPX1"/>
    <property type="match status" value="1"/>
</dbReference>
<dbReference type="RefSeq" id="WP_344997262.1">
    <property type="nucleotide sequence ID" value="NZ_BAAAXV010000009.1"/>
</dbReference>
<comment type="caution">
    <text evidence="2">The sequence shown here is derived from an EMBL/GenBank/DDBJ whole genome shotgun (WGS) entry which is preliminary data.</text>
</comment>
<dbReference type="Pfam" id="PF12697">
    <property type="entry name" value="Abhydrolase_6"/>
    <property type="match status" value="1"/>
</dbReference>
<dbReference type="EMBL" id="JBHMBW010000003">
    <property type="protein sequence ID" value="MFB9622272.1"/>
    <property type="molecule type" value="Genomic_DNA"/>
</dbReference>
<evidence type="ECO:0000313" key="3">
    <source>
        <dbReference type="Proteomes" id="UP001589532"/>
    </source>
</evidence>
<sequence>MIKVMTADGTEAQAVDDGRGPIVLVLHPGLDDGSSWRDVAARLTTRHRVVRLHRRRYRLDLGGASCTVAQEVEHVLAVVAALGGGPMVLVGHSSGAVIALETLVADPSAFAGAVLYEPPTVIGAPLGGPHGEVHERARAAIAAGRPGKALSVFLRGSVRVPAWVAFLAGVFVTVVPRMRALVPSQIEDNAGMDSLGVRLDAYSGIEVPTVLLGGDRSPAHLGERLDALERVMPQVERVVLRGQGHAAQAKDPGRVAAVIDAFAAKVLDQPGR</sequence>
<dbReference type="InterPro" id="IPR000073">
    <property type="entry name" value="AB_hydrolase_1"/>
</dbReference>
<dbReference type="GO" id="GO:0016787">
    <property type="term" value="F:hydrolase activity"/>
    <property type="evidence" value="ECO:0007669"/>
    <property type="project" value="UniProtKB-KW"/>
</dbReference>
<evidence type="ECO:0000259" key="1">
    <source>
        <dbReference type="Pfam" id="PF12697"/>
    </source>
</evidence>
<dbReference type="InterPro" id="IPR050228">
    <property type="entry name" value="Carboxylesterase_BioH"/>
</dbReference>
<name>A0ABV5RS66_9ACTN</name>
<keyword evidence="2" id="KW-0378">Hydrolase</keyword>
<dbReference type="SUPFAM" id="SSF53474">
    <property type="entry name" value="alpha/beta-Hydrolases"/>
    <property type="match status" value="1"/>
</dbReference>
<organism evidence="2 3">
    <name type="scientific">Nonomuraea helvata</name>
    <dbReference type="NCBI Taxonomy" id="37484"/>
    <lineage>
        <taxon>Bacteria</taxon>
        <taxon>Bacillati</taxon>
        <taxon>Actinomycetota</taxon>
        <taxon>Actinomycetes</taxon>
        <taxon>Streptosporangiales</taxon>
        <taxon>Streptosporangiaceae</taxon>
        <taxon>Nonomuraea</taxon>
    </lineage>
</organism>
<evidence type="ECO:0000313" key="2">
    <source>
        <dbReference type="EMBL" id="MFB9622272.1"/>
    </source>
</evidence>
<proteinExistence type="predicted"/>
<accession>A0ABV5RS66</accession>
<protein>
    <submittedName>
        <fullName evidence="2">Alpha/beta fold hydrolase</fullName>
    </submittedName>
</protein>